<reference evidence="2" key="1">
    <citation type="submission" date="2013-04" db="EMBL/GenBank/DDBJ databases">
        <authorList>
            <person name="Qu J."/>
            <person name="Murali S.C."/>
            <person name="Bandaranaike D."/>
            <person name="Bellair M."/>
            <person name="Blankenburg K."/>
            <person name="Chao H."/>
            <person name="Dinh H."/>
            <person name="Doddapaneni H."/>
            <person name="Downs B."/>
            <person name="Dugan-Rocha S."/>
            <person name="Elkadiri S."/>
            <person name="Gnanaolivu R.D."/>
            <person name="Hernandez B."/>
            <person name="Javaid M."/>
            <person name="Jayaseelan J.C."/>
            <person name="Lee S."/>
            <person name="Li M."/>
            <person name="Ming W."/>
            <person name="Munidasa M."/>
            <person name="Muniz J."/>
            <person name="Nguyen L."/>
            <person name="Ongeri F."/>
            <person name="Osuji N."/>
            <person name="Pu L.-L."/>
            <person name="Puazo M."/>
            <person name="Qu C."/>
            <person name="Quiroz J."/>
            <person name="Raj R."/>
            <person name="Weissenberger G."/>
            <person name="Xin Y."/>
            <person name="Zou X."/>
            <person name="Han Y."/>
            <person name="Richards S."/>
            <person name="Worley K."/>
            <person name="Muzny D."/>
            <person name="Gibbs R."/>
        </authorList>
    </citation>
    <scope>NUCLEOTIDE SEQUENCE</scope>
    <source>
        <strain evidence="2">Sampled in the wild</strain>
    </source>
</reference>
<gene>
    <name evidence="2" type="ORF">J437_LFUL016267</name>
</gene>
<sequence>MFDRKVISTIVDCTNSRFSHDRGAELTDEIEIISYTYTSYTSNLEIYAGKQPKGLYEVNNSPGEVVKRMVEPILGTCRNVTLDNWFTSVPLAEDLLQSKLTLVRTIKENKKGIAVADGLHKKQGGG</sequence>
<dbReference type="AlphaFoldDB" id="A0A8K0KJE3"/>
<protein>
    <recommendedName>
        <fullName evidence="1">PiggyBac transposable element-derived protein domain-containing protein</fullName>
    </recommendedName>
</protein>
<proteinExistence type="predicted"/>
<evidence type="ECO:0000259" key="1">
    <source>
        <dbReference type="Pfam" id="PF13843"/>
    </source>
</evidence>
<evidence type="ECO:0000313" key="3">
    <source>
        <dbReference type="Proteomes" id="UP000792457"/>
    </source>
</evidence>
<evidence type="ECO:0000313" key="2">
    <source>
        <dbReference type="EMBL" id="KAG8235945.1"/>
    </source>
</evidence>
<accession>A0A8K0KJE3</accession>
<dbReference type="OrthoDB" id="6077919at2759"/>
<dbReference type="PANTHER" id="PTHR46599:SF6">
    <property type="entry name" value="DUAL SPECIFICITY PHOSPHATASE 26"/>
    <property type="match status" value="1"/>
</dbReference>
<keyword evidence="3" id="KW-1185">Reference proteome</keyword>
<dbReference type="Pfam" id="PF13843">
    <property type="entry name" value="DDE_Tnp_1_7"/>
    <property type="match status" value="1"/>
</dbReference>
<organism evidence="2 3">
    <name type="scientific">Ladona fulva</name>
    <name type="common">Scarce chaser dragonfly</name>
    <name type="synonym">Libellula fulva</name>
    <dbReference type="NCBI Taxonomy" id="123851"/>
    <lineage>
        <taxon>Eukaryota</taxon>
        <taxon>Metazoa</taxon>
        <taxon>Ecdysozoa</taxon>
        <taxon>Arthropoda</taxon>
        <taxon>Hexapoda</taxon>
        <taxon>Insecta</taxon>
        <taxon>Pterygota</taxon>
        <taxon>Palaeoptera</taxon>
        <taxon>Odonata</taxon>
        <taxon>Epiprocta</taxon>
        <taxon>Anisoptera</taxon>
        <taxon>Libelluloidea</taxon>
        <taxon>Libellulidae</taxon>
        <taxon>Ladona</taxon>
    </lineage>
</organism>
<dbReference type="EMBL" id="KZ308971">
    <property type="protein sequence ID" value="KAG8235945.1"/>
    <property type="molecule type" value="Genomic_DNA"/>
</dbReference>
<dbReference type="PANTHER" id="PTHR46599">
    <property type="entry name" value="PIGGYBAC TRANSPOSABLE ELEMENT-DERIVED PROTEIN 4"/>
    <property type="match status" value="1"/>
</dbReference>
<dbReference type="Proteomes" id="UP000792457">
    <property type="component" value="Unassembled WGS sequence"/>
</dbReference>
<reference evidence="2" key="2">
    <citation type="submission" date="2017-10" db="EMBL/GenBank/DDBJ databases">
        <title>Ladona fulva Genome sequencing and assembly.</title>
        <authorList>
            <person name="Murali S."/>
            <person name="Richards S."/>
            <person name="Bandaranaike D."/>
            <person name="Bellair M."/>
            <person name="Blankenburg K."/>
            <person name="Chao H."/>
            <person name="Dinh H."/>
            <person name="Doddapaneni H."/>
            <person name="Dugan-Rocha S."/>
            <person name="Elkadiri S."/>
            <person name="Gnanaolivu R."/>
            <person name="Hernandez B."/>
            <person name="Skinner E."/>
            <person name="Javaid M."/>
            <person name="Lee S."/>
            <person name="Li M."/>
            <person name="Ming W."/>
            <person name="Munidasa M."/>
            <person name="Muniz J."/>
            <person name="Nguyen L."/>
            <person name="Hughes D."/>
            <person name="Osuji N."/>
            <person name="Pu L.-L."/>
            <person name="Puazo M."/>
            <person name="Qu C."/>
            <person name="Quiroz J."/>
            <person name="Raj R."/>
            <person name="Weissenberger G."/>
            <person name="Xin Y."/>
            <person name="Zou X."/>
            <person name="Han Y."/>
            <person name="Worley K."/>
            <person name="Muzny D."/>
            <person name="Gibbs R."/>
        </authorList>
    </citation>
    <scope>NUCLEOTIDE SEQUENCE</scope>
    <source>
        <strain evidence="2">Sampled in the wild</strain>
    </source>
</reference>
<comment type="caution">
    <text evidence="2">The sequence shown here is derived from an EMBL/GenBank/DDBJ whole genome shotgun (WGS) entry which is preliminary data.</text>
</comment>
<dbReference type="InterPro" id="IPR029526">
    <property type="entry name" value="PGBD"/>
</dbReference>
<feature type="domain" description="PiggyBac transposable element-derived protein" evidence="1">
    <location>
        <begin position="36"/>
        <end position="114"/>
    </location>
</feature>
<name>A0A8K0KJE3_LADFU</name>